<dbReference type="OrthoDB" id="1933448at2759"/>
<organism evidence="3 4">
    <name type="scientific">Klebsormidium nitens</name>
    <name type="common">Green alga</name>
    <name type="synonym">Ulothrix nitens</name>
    <dbReference type="NCBI Taxonomy" id="105231"/>
    <lineage>
        <taxon>Eukaryota</taxon>
        <taxon>Viridiplantae</taxon>
        <taxon>Streptophyta</taxon>
        <taxon>Klebsormidiophyceae</taxon>
        <taxon>Klebsormidiales</taxon>
        <taxon>Klebsormidiaceae</taxon>
        <taxon>Klebsormidium</taxon>
    </lineage>
</organism>
<feature type="coiled-coil region" evidence="1">
    <location>
        <begin position="98"/>
        <end position="132"/>
    </location>
</feature>
<dbReference type="PANTHER" id="PTHR45615:SF66">
    <property type="entry name" value="CARD DOMAIN-CONTAINING PROTEIN"/>
    <property type="match status" value="1"/>
</dbReference>
<proteinExistence type="predicted"/>
<dbReference type="AlphaFoldDB" id="A0A1Y1HWH9"/>
<feature type="region of interest" description="Disordered" evidence="2">
    <location>
        <begin position="622"/>
        <end position="666"/>
    </location>
</feature>
<feature type="region of interest" description="Disordered" evidence="2">
    <location>
        <begin position="1"/>
        <end position="24"/>
    </location>
</feature>
<keyword evidence="4" id="KW-1185">Reference proteome</keyword>
<evidence type="ECO:0000313" key="4">
    <source>
        <dbReference type="Proteomes" id="UP000054558"/>
    </source>
</evidence>
<evidence type="ECO:0000313" key="3">
    <source>
        <dbReference type="EMBL" id="GAQ82142.1"/>
    </source>
</evidence>
<accession>A0A1Y1HWH9</accession>
<keyword evidence="1" id="KW-0175">Coiled coil</keyword>
<protein>
    <submittedName>
        <fullName evidence="3">Uncharacterized protein</fullName>
    </submittedName>
</protein>
<dbReference type="STRING" id="105231.A0A1Y1HWH9"/>
<dbReference type="PANTHER" id="PTHR45615">
    <property type="entry name" value="MYOSIN HEAVY CHAIN, NON-MUSCLE"/>
    <property type="match status" value="1"/>
</dbReference>
<feature type="coiled-coil region" evidence="1">
    <location>
        <begin position="488"/>
        <end position="584"/>
    </location>
</feature>
<reference evidence="3 4" key="1">
    <citation type="journal article" date="2014" name="Nat. Commun.">
        <title>Klebsormidium flaccidum genome reveals primary factors for plant terrestrial adaptation.</title>
        <authorList>
            <person name="Hori K."/>
            <person name="Maruyama F."/>
            <person name="Fujisawa T."/>
            <person name="Togashi T."/>
            <person name="Yamamoto N."/>
            <person name="Seo M."/>
            <person name="Sato S."/>
            <person name="Yamada T."/>
            <person name="Mori H."/>
            <person name="Tajima N."/>
            <person name="Moriyama T."/>
            <person name="Ikeuchi M."/>
            <person name="Watanabe M."/>
            <person name="Wada H."/>
            <person name="Kobayashi K."/>
            <person name="Saito M."/>
            <person name="Masuda T."/>
            <person name="Sasaki-Sekimoto Y."/>
            <person name="Mashiguchi K."/>
            <person name="Awai K."/>
            <person name="Shimojima M."/>
            <person name="Masuda S."/>
            <person name="Iwai M."/>
            <person name="Nobusawa T."/>
            <person name="Narise T."/>
            <person name="Kondo S."/>
            <person name="Saito H."/>
            <person name="Sato R."/>
            <person name="Murakawa M."/>
            <person name="Ihara Y."/>
            <person name="Oshima-Yamada Y."/>
            <person name="Ohtaka K."/>
            <person name="Satoh M."/>
            <person name="Sonobe K."/>
            <person name="Ishii M."/>
            <person name="Ohtani R."/>
            <person name="Kanamori-Sato M."/>
            <person name="Honoki R."/>
            <person name="Miyazaki D."/>
            <person name="Mochizuki H."/>
            <person name="Umetsu J."/>
            <person name="Higashi K."/>
            <person name="Shibata D."/>
            <person name="Kamiya Y."/>
            <person name="Sato N."/>
            <person name="Nakamura Y."/>
            <person name="Tabata S."/>
            <person name="Ida S."/>
            <person name="Kurokawa K."/>
            <person name="Ohta H."/>
        </authorList>
    </citation>
    <scope>NUCLEOTIDE SEQUENCE [LARGE SCALE GENOMIC DNA]</scope>
    <source>
        <strain evidence="3 4">NIES-2285</strain>
    </source>
</reference>
<dbReference type="Proteomes" id="UP000054558">
    <property type="component" value="Unassembled WGS sequence"/>
</dbReference>
<feature type="compositionally biased region" description="Basic and acidic residues" evidence="2">
    <location>
        <begin position="655"/>
        <end position="666"/>
    </location>
</feature>
<name>A0A1Y1HWH9_KLENI</name>
<evidence type="ECO:0000256" key="2">
    <source>
        <dbReference type="SAM" id="MobiDB-lite"/>
    </source>
</evidence>
<dbReference type="EMBL" id="DF237050">
    <property type="protein sequence ID" value="GAQ82142.1"/>
    <property type="molecule type" value="Genomic_DNA"/>
</dbReference>
<dbReference type="OMA" id="ETHNQEC"/>
<feature type="coiled-coil region" evidence="1">
    <location>
        <begin position="216"/>
        <end position="463"/>
    </location>
</feature>
<feature type="compositionally biased region" description="Polar residues" evidence="2">
    <location>
        <begin position="630"/>
        <end position="643"/>
    </location>
</feature>
<feature type="coiled-coil region" evidence="1">
    <location>
        <begin position="160"/>
        <end position="187"/>
    </location>
</feature>
<evidence type="ECO:0000256" key="1">
    <source>
        <dbReference type="SAM" id="Coils"/>
    </source>
</evidence>
<gene>
    <name evidence="3" type="ORF">KFL_001010270</name>
</gene>
<sequence length="666" mass="74767">MKTDRIKCSASAQPTRAVGNDNEEAYRRTKSLLTSLSQSMADLENEMSVQQKELSDTSARIDEIIMGEPGALPEYNGSFFPPSEGGQRDVDMALRQELQRESQAVAQSEAEIKDLRARLQHAQKLSAQAADLQKAVDERDLRLAALAKDLLEQNLTNEEKAQKQEALHAAELRIAELTTETQRLQEEIQTRDGLMAHMQKEAAMSTKTLQTAAKAIANVREHNVLLETELEQQRQQLKESRDELGKVQRQMAEKEQALQTAEHRIGRLEQAMHELDANLEQENQDKQIAQKQVAKSKEEVIQARMRINELTEKMGGLEKQVSQKNASVAQLKNQQAKTSLALEQANQSLQAAQSQIQSLEQQMVRAQEALKEEVEASTSALKSAASREQALRLSEGRVRELATENTTLKAQVASKEKTMEAVREETLKNADMLMTAQKTRKSLVEAEGKLTLLSQQVASLEDEIRSRDSLLDDIKAETFKSAETLKMAAKVNLLLNETREREAELQENLEEKDDIIGELQRELAENARAARAEQALRAAEQRRRELEEENEALRQGVNARDQALRNMEEEVERSAEVLDAGQQTREKLRRLQARTGDLEAQLKSRDASVAALQSELTALKLRASHAEQGRPQQQANAATNNSRPLGVAQSISDLDPAREVEQRWRP</sequence>
<feature type="coiled-coil region" evidence="1">
    <location>
        <begin position="26"/>
        <end position="60"/>
    </location>
</feature>